<accession>B4RAQ2</accession>
<dbReference type="InterPro" id="IPR052514">
    <property type="entry name" value="SAM-dependent_MTase"/>
</dbReference>
<dbReference type="PANTHER" id="PTHR34203:SF15">
    <property type="entry name" value="SLL1173 PROTEIN"/>
    <property type="match status" value="1"/>
</dbReference>
<sequence>MLDSTIAYGLTFLVPAGDRAIGLSLRLYGEFARPEVDFLLACAGEPGVFIDVGANVGAISLPFARRRPDWRVISIEAHRGLAGLLTANALNNQLYNVEAIHAAAGPKEGLARFPAPPLDASLNFGGVGFGFDAPKETVRMLTLDDLAPPETRLVKIDVEGFEAQVLDGAGGLIESRRAIWLIEAAGRDREARASTIGRFQAAGYDVHWFYAPFATPASPKGKPGNPVVGDVNVVATPPGVTPPWPLQRVQDPGEPAPPSVAGYDYLLSYGYAPLTPG</sequence>
<dbReference type="eggNOG" id="COG2242">
    <property type="taxonomic scope" value="Bacteria"/>
</dbReference>
<dbReference type="PANTHER" id="PTHR34203">
    <property type="entry name" value="METHYLTRANSFERASE, FKBM FAMILY PROTEIN"/>
    <property type="match status" value="1"/>
</dbReference>
<dbReference type="AlphaFoldDB" id="B4RAQ2"/>
<dbReference type="EMBL" id="CP000747">
    <property type="protein sequence ID" value="ACG79650.1"/>
    <property type="molecule type" value="Genomic_DNA"/>
</dbReference>
<dbReference type="InterPro" id="IPR029063">
    <property type="entry name" value="SAM-dependent_MTases_sf"/>
</dbReference>
<dbReference type="GO" id="GO:0008168">
    <property type="term" value="F:methyltransferase activity"/>
    <property type="evidence" value="ECO:0007669"/>
    <property type="project" value="UniProtKB-KW"/>
</dbReference>
<gene>
    <name evidence="2" type="ordered locus">PHZ_c3241</name>
</gene>
<keyword evidence="2" id="KW-0808">Transferase</keyword>
<feature type="domain" description="Methyltransferase FkbM" evidence="1">
    <location>
        <begin position="51"/>
        <end position="188"/>
    </location>
</feature>
<evidence type="ECO:0000313" key="2">
    <source>
        <dbReference type="EMBL" id="ACG79650.1"/>
    </source>
</evidence>
<keyword evidence="3" id="KW-1185">Reference proteome</keyword>
<dbReference type="SUPFAM" id="SSF53335">
    <property type="entry name" value="S-adenosyl-L-methionine-dependent methyltransferases"/>
    <property type="match status" value="1"/>
</dbReference>
<dbReference type="HOGENOM" id="CLU_081241_1_0_5"/>
<dbReference type="STRING" id="450851.PHZ_c3241"/>
<dbReference type="OrthoDB" id="5679686at2"/>
<dbReference type="GO" id="GO:0032259">
    <property type="term" value="P:methylation"/>
    <property type="evidence" value="ECO:0007669"/>
    <property type="project" value="UniProtKB-KW"/>
</dbReference>
<evidence type="ECO:0000259" key="1">
    <source>
        <dbReference type="Pfam" id="PF05050"/>
    </source>
</evidence>
<evidence type="ECO:0000313" key="3">
    <source>
        <dbReference type="Proteomes" id="UP000001868"/>
    </source>
</evidence>
<organism evidence="2 3">
    <name type="scientific">Phenylobacterium zucineum (strain HLK1)</name>
    <dbReference type="NCBI Taxonomy" id="450851"/>
    <lineage>
        <taxon>Bacteria</taxon>
        <taxon>Pseudomonadati</taxon>
        <taxon>Pseudomonadota</taxon>
        <taxon>Alphaproteobacteria</taxon>
        <taxon>Caulobacterales</taxon>
        <taxon>Caulobacteraceae</taxon>
        <taxon>Phenylobacterium</taxon>
    </lineage>
</organism>
<dbReference type="InterPro" id="IPR006342">
    <property type="entry name" value="FkbM_mtfrase"/>
</dbReference>
<dbReference type="RefSeq" id="WP_012523788.1">
    <property type="nucleotide sequence ID" value="NC_011144.1"/>
</dbReference>
<dbReference type="NCBIfam" id="TIGR01444">
    <property type="entry name" value="fkbM_fam"/>
    <property type="match status" value="1"/>
</dbReference>
<name>B4RAQ2_PHEZH</name>
<dbReference type="Pfam" id="PF05050">
    <property type="entry name" value="Methyltransf_21"/>
    <property type="match status" value="1"/>
</dbReference>
<dbReference type="KEGG" id="pzu:PHZ_c3241"/>
<protein>
    <submittedName>
        <fullName evidence="2">SAM-dependent methyltransferase</fullName>
    </submittedName>
</protein>
<reference evidence="2 3" key="1">
    <citation type="journal article" date="2008" name="BMC Genomics">
        <title>Complete genome of Phenylobacterium zucineum - a novel facultative intracellular bacterium isolated from human erythroleukemia cell line K562.</title>
        <authorList>
            <person name="Luo Y."/>
            <person name="Xu X."/>
            <person name="Ding Z."/>
            <person name="Liu Z."/>
            <person name="Zhang B."/>
            <person name="Yan Z."/>
            <person name="Sun J."/>
            <person name="Hu S."/>
            <person name="Hu X."/>
        </authorList>
    </citation>
    <scope>NUCLEOTIDE SEQUENCE [LARGE SCALE GENOMIC DNA]</scope>
    <source>
        <strain evidence="2 3">HLK1</strain>
    </source>
</reference>
<proteinExistence type="predicted"/>
<dbReference type="Proteomes" id="UP000001868">
    <property type="component" value="Chromosome"/>
</dbReference>
<dbReference type="Gene3D" id="3.40.50.150">
    <property type="entry name" value="Vaccinia Virus protein VP39"/>
    <property type="match status" value="1"/>
</dbReference>
<keyword evidence="2" id="KW-0489">Methyltransferase</keyword>
<dbReference type="CDD" id="cd02440">
    <property type="entry name" value="AdoMet_MTases"/>
    <property type="match status" value="1"/>
</dbReference>